<dbReference type="KEGG" id="mbe:MBM_03857"/>
<evidence type="ECO:0000256" key="1">
    <source>
        <dbReference type="SAM" id="MobiDB-lite"/>
    </source>
</evidence>
<dbReference type="InParanoid" id="K1WK75"/>
<evidence type="ECO:0000313" key="2">
    <source>
        <dbReference type="EMBL" id="EKD18085.1"/>
    </source>
</evidence>
<reference evidence="2 3" key="1">
    <citation type="journal article" date="2012" name="BMC Genomics">
        <title>Sequencing the genome of Marssonina brunnea reveals fungus-poplar co-evolution.</title>
        <authorList>
            <person name="Zhu S."/>
            <person name="Cao Y.-Z."/>
            <person name="Jiang C."/>
            <person name="Tan B.-Y."/>
            <person name="Wang Z."/>
            <person name="Feng S."/>
            <person name="Zhang L."/>
            <person name="Su X.-H."/>
            <person name="Brejova B."/>
            <person name="Vinar T."/>
            <person name="Xu M."/>
            <person name="Wang M.-X."/>
            <person name="Zhang S.-G."/>
            <person name="Huang M.-R."/>
            <person name="Wu R."/>
            <person name="Zhou Y."/>
        </authorList>
    </citation>
    <scope>NUCLEOTIDE SEQUENCE [LARGE SCALE GENOMIC DNA]</scope>
    <source>
        <strain evidence="2 3">MB_m1</strain>
    </source>
</reference>
<dbReference type="OrthoDB" id="10336375at2759"/>
<dbReference type="HOGENOM" id="CLU_527919_0_0_1"/>
<feature type="region of interest" description="Disordered" evidence="1">
    <location>
        <begin position="1"/>
        <end position="278"/>
    </location>
</feature>
<dbReference type="Proteomes" id="UP000006753">
    <property type="component" value="Unassembled WGS sequence"/>
</dbReference>
<name>K1WK75_MARBU</name>
<proteinExistence type="predicted"/>
<accession>K1WK75</accession>
<feature type="compositionally biased region" description="Polar residues" evidence="1">
    <location>
        <begin position="257"/>
        <end position="278"/>
    </location>
</feature>
<dbReference type="EMBL" id="JH921434">
    <property type="protein sequence ID" value="EKD18085.1"/>
    <property type="molecule type" value="Genomic_DNA"/>
</dbReference>
<evidence type="ECO:0000313" key="3">
    <source>
        <dbReference type="Proteomes" id="UP000006753"/>
    </source>
</evidence>
<protein>
    <submittedName>
        <fullName evidence="2">Uncharacterized protein</fullName>
    </submittedName>
</protein>
<organism evidence="2 3">
    <name type="scientific">Marssonina brunnea f. sp. multigermtubi (strain MB_m1)</name>
    <name type="common">Marssonina leaf spot fungus</name>
    <dbReference type="NCBI Taxonomy" id="1072389"/>
    <lineage>
        <taxon>Eukaryota</taxon>
        <taxon>Fungi</taxon>
        <taxon>Dikarya</taxon>
        <taxon>Ascomycota</taxon>
        <taxon>Pezizomycotina</taxon>
        <taxon>Leotiomycetes</taxon>
        <taxon>Helotiales</taxon>
        <taxon>Drepanopezizaceae</taxon>
        <taxon>Drepanopeziza</taxon>
    </lineage>
</organism>
<gene>
    <name evidence="2" type="ORF">MBM_03857</name>
</gene>
<feature type="compositionally biased region" description="Low complexity" evidence="1">
    <location>
        <begin position="101"/>
        <end position="114"/>
    </location>
</feature>
<dbReference type="AlphaFoldDB" id="K1WK75"/>
<keyword evidence="3" id="KW-1185">Reference proteome</keyword>
<dbReference type="RefSeq" id="XP_007291746.1">
    <property type="nucleotide sequence ID" value="XM_007291684.1"/>
</dbReference>
<dbReference type="GeneID" id="18759792"/>
<feature type="compositionally biased region" description="Polar residues" evidence="1">
    <location>
        <begin position="1"/>
        <end position="13"/>
    </location>
</feature>
<sequence>MSYYSDSVYSQDGTAERLPTPGRGGDRYGAQPQASARSFPSVGGHGQYAGRPQAVARSPSPVVGYDPYAIAAQQPFSRPLPRVRRRDQNVGRPQAADRRYAPASSAASQSYYQPIPDRHGPASYEGYGNFQGGASGASRDYAGAEEIDSRASIRTEYGPGPDSCVIPSPQPEVTYEQETAGYNFGTNQHAAMSHPTRRVPFDEQGSSPLQFEAFQHEEPYPDGSYEDQGRSFGGRSARGPLTHSPLTSHPTRRMTSHEQATSPLQNEALQDQSGSLGSRSVRGPLPHIPLIPSVRLASLPKFPTPPGPVVQPFGAGGTGGIPLTLPRKHEYTVRNVSDPSSVVKVTNVQATGEPAGPALGDLAEISGLAEKVISALDNDSSFGTFGNKVKQWLGDVPSFVDCFQDVVEKTKSAEKSLKHDENYYANLEDFRIRSMSNSAFEALLDMMRKVEVVIGDDKSLARKTRSKIIKGLGELHYSLERLTAKIEGILGEEVQKSRYVLNKIKACRQNLKVQNQ</sequence>